<evidence type="ECO:0000313" key="2">
    <source>
        <dbReference type="Proteomes" id="UP000317093"/>
    </source>
</evidence>
<dbReference type="Proteomes" id="UP000317093">
    <property type="component" value="Chromosome"/>
</dbReference>
<accession>A0A518AZ25</accession>
<dbReference type="KEGG" id="knv:Pan216_08210"/>
<protein>
    <recommendedName>
        <fullName evidence="3">Transposase</fullName>
    </recommendedName>
</protein>
<sequence>MTDIPESKPETHCYRRHHYRCHTCRRQVHGRPDLDVPGSTVGPRVRLLSVYSREMLGISLDKTTTLLEDLFGIRLSRAAALGHLRWWRSSSDPDCQRIYDRPRRHQE</sequence>
<dbReference type="EMBL" id="CP036279">
    <property type="protein sequence ID" value="QDU59984.1"/>
    <property type="molecule type" value="Genomic_DNA"/>
</dbReference>
<proteinExistence type="predicted"/>
<dbReference type="AlphaFoldDB" id="A0A518AZ25"/>
<organism evidence="1 2">
    <name type="scientific">Kolteria novifilia</name>
    <dbReference type="NCBI Taxonomy" id="2527975"/>
    <lineage>
        <taxon>Bacteria</taxon>
        <taxon>Pseudomonadati</taxon>
        <taxon>Planctomycetota</taxon>
        <taxon>Planctomycetia</taxon>
        <taxon>Kolteriales</taxon>
        <taxon>Kolteriaceae</taxon>
        <taxon>Kolteria</taxon>
    </lineage>
</organism>
<gene>
    <name evidence="1" type="ORF">Pan216_08210</name>
</gene>
<keyword evidence="2" id="KW-1185">Reference proteome</keyword>
<dbReference type="RefSeq" id="WP_145255109.1">
    <property type="nucleotide sequence ID" value="NZ_CP036279.1"/>
</dbReference>
<evidence type="ECO:0000313" key="1">
    <source>
        <dbReference type="EMBL" id="QDU59984.1"/>
    </source>
</evidence>
<name>A0A518AZ25_9BACT</name>
<evidence type="ECO:0008006" key="3">
    <source>
        <dbReference type="Google" id="ProtNLM"/>
    </source>
</evidence>
<reference evidence="1 2" key="1">
    <citation type="submission" date="2019-02" db="EMBL/GenBank/DDBJ databases">
        <title>Deep-cultivation of Planctomycetes and their phenomic and genomic characterization uncovers novel biology.</title>
        <authorList>
            <person name="Wiegand S."/>
            <person name="Jogler M."/>
            <person name="Boedeker C."/>
            <person name="Pinto D."/>
            <person name="Vollmers J."/>
            <person name="Rivas-Marin E."/>
            <person name="Kohn T."/>
            <person name="Peeters S.H."/>
            <person name="Heuer A."/>
            <person name="Rast P."/>
            <person name="Oberbeckmann S."/>
            <person name="Bunk B."/>
            <person name="Jeske O."/>
            <person name="Meyerdierks A."/>
            <person name="Storesund J.E."/>
            <person name="Kallscheuer N."/>
            <person name="Luecker S."/>
            <person name="Lage O.M."/>
            <person name="Pohl T."/>
            <person name="Merkel B.J."/>
            <person name="Hornburger P."/>
            <person name="Mueller R.-W."/>
            <person name="Bruemmer F."/>
            <person name="Labrenz M."/>
            <person name="Spormann A.M."/>
            <person name="Op den Camp H."/>
            <person name="Overmann J."/>
            <person name="Amann R."/>
            <person name="Jetten M.S.M."/>
            <person name="Mascher T."/>
            <person name="Medema M.H."/>
            <person name="Devos D.P."/>
            <person name="Kaster A.-K."/>
            <person name="Ovreas L."/>
            <person name="Rohde M."/>
            <person name="Galperin M.Y."/>
            <person name="Jogler C."/>
        </authorList>
    </citation>
    <scope>NUCLEOTIDE SEQUENCE [LARGE SCALE GENOMIC DNA]</scope>
    <source>
        <strain evidence="1 2">Pan216</strain>
    </source>
</reference>